<dbReference type="InterPro" id="IPR050368">
    <property type="entry name" value="ClC-type_chloride_channel"/>
</dbReference>
<dbReference type="InterPro" id="IPR014743">
    <property type="entry name" value="Cl-channel_core"/>
</dbReference>
<feature type="transmembrane region" description="Helical" evidence="5">
    <location>
        <begin position="21"/>
        <end position="45"/>
    </location>
</feature>
<reference evidence="6" key="2">
    <citation type="journal article" date="2021" name="PeerJ">
        <title>Extensive microbial diversity within the chicken gut microbiome revealed by metagenomics and culture.</title>
        <authorList>
            <person name="Gilroy R."/>
            <person name="Ravi A."/>
            <person name="Getino M."/>
            <person name="Pursley I."/>
            <person name="Horton D.L."/>
            <person name="Alikhan N.F."/>
            <person name="Baker D."/>
            <person name="Gharbi K."/>
            <person name="Hall N."/>
            <person name="Watson M."/>
            <person name="Adriaenssens E.M."/>
            <person name="Foster-Nyarko E."/>
            <person name="Jarju S."/>
            <person name="Secka A."/>
            <person name="Antonio M."/>
            <person name="Oren A."/>
            <person name="Chaudhuri R.R."/>
            <person name="La Ragione R."/>
            <person name="Hildebrand F."/>
            <person name="Pallen M.J."/>
        </authorList>
    </citation>
    <scope>NUCLEOTIDE SEQUENCE</scope>
    <source>
        <strain evidence="6">CHK178-757</strain>
    </source>
</reference>
<feature type="transmembrane region" description="Helical" evidence="5">
    <location>
        <begin position="57"/>
        <end position="77"/>
    </location>
</feature>
<dbReference type="Pfam" id="PF00654">
    <property type="entry name" value="Voltage_CLC"/>
    <property type="match status" value="1"/>
</dbReference>
<proteinExistence type="predicted"/>
<reference evidence="6" key="1">
    <citation type="submission" date="2020-10" db="EMBL/GenBank/DDBJ databases">
        <authorList>
            <person name="Gilroy R."/>
        </authorList>
    </citation>
    <scope>NUCLEOTIDE SEQUENCE</scope>
    <source>
        <strain evidence="6">CHK178-757</strain>
    </source>
</reference>
<feature type="transmembrane region" description="Helical" evidence="5">
    <location>
        <begin position="184"/>
        <end position="204"/>
    </location>
</feature>
<dbReference type="SUPFAM" id="SSF81340">
    <property type="entry name" value="Clc chloride channel"/>
    <property type="match status" value="1"/>
</dbReference>
<dbReference type="PANTHER" id="PTHR43427:SF12">
    <property type="entry name" value="CHLORIDE TRANSPORTER"/>
    <property type="match status" value="1"/>
</dbReference>
<dbReference type="Gene3D" id="1.10.3080.10">
    <property type="entry name" value="Clc chloride channel"/>
    <property type="match status" value="1"/>
</dbReference>
<comment type="caution">
    <text evidence="6">The sequence shown here is derived from an EMBL/GenBank/DDBJ whole genome shotgun (WGS) entry which is preliminary data.</text>
</comment>
<protein>
    <submittedName>
        <fullName evidence="6">Chloride channel protein</fullName>
    </submittedName>
</protein>
<keyword evidence="4 5" id="KW-0472">Membrane</keyword>
<keyword evidence="3 5" id="KW-1133">Transmembrane helix</keyword>
<feature type="transmembrane region" description="Helical" evidence="5">
    <location>
        <begin position="224"/>
        <end position="248"/>
    </location>
</feature>
<feature type="transmembrane region" description="Helical" evidence="5">
    <location>
        <begin position="149"/>
        <end position="172"/>
    </location>
</feature>
<dbReference type="EMBL" id="DVIT01000006">
    <property type="protein sequence ID" value="HIS46214.1"/>
    <property type="molecule type" value="Genomic_DNA"/>
</dbReference>
<dbReference type="PANTHER" id="PTHR43427">
    <property type="entry name" value="CHLORIDE CHANNEL PROTEIN CLC-E"/>
    <property type="match status" value="1"/>
</dbReference>
<feature type="transmembrane region" description="Helical" evidence="5">
    <location>
        <begin position="354"/>
        <end position="375"/>
    </location>
</feature>
<dbReference type="GO" id="GO:0016020">
    <property type="term" value="C:membrane"/>
    <property type="evidence" value="ECO:0007669"/>
    <property type="project" value="UniProtKB-SubCell"/>
</dbReference>
<dbReference type="AlphaFoldDB" id="A0A9D1JQ01"/>
<gene>
    <name evidence="6" type="ORF">IAB46_01405</name>
</gene>
<evidence type="ECO:0000313" key="7">
    <source>
        <dbReference type="Proteomes" id="UP000823927"/>
    </source>
</evidence>
<evidence type="ECO:0000313" key="6">
    <source>
        <dbReference type="EMBL" id="HIS46214.1"/>
    </source>
</evidence>
<feature type="transmembrane region" description="Helical" evidence="5">
    <location>
        <begin position="381"/>
        <end position="400"/>
    </location>
</feature>
<evidence type="ECO:0000256" key="4">
    <source>
        <dbReference type="ARBA" id="ARBA00023136"/>
    </source>
</evidence>
<evidence type="ECO:0000256" key="5">
    <source>
        <dbReference type="SAM" id="Phobius"/>
    </source>
</evidence>
<evidence type="ECO:0000256" key="2">
    <source>
        <dbReference type="ARBA" id="ARBA00022692"/>
    </source>
</evidence>
<evidence type="ECO:0000256" key="3">
    <source>
        <dbReference type="ARBA" id="ARBA00022989"/>
    </source>
</evidence>
<dbReference type="Proteomes" id="UP000823927">
    <property type="component" value="Unassembled WGS sequence"/>
</dbReference>
<comment type="subcellular location">
    <subcellularLocation>
        <location evidence="1">Membrane</location>
        <topology evidence="1">Multi-pass membrane protein</topology>
    </subcellularLocation>
</comment>
<sequence>MHELIRRLKHMTYTSIFGLRVLFKWILFGTLTGIVVGAAATAFFYCLRFATDFRTAHPIIILGLPIGGVLIVALYKFMKNDLGTNVVLASIHKDEKIPGRMAPMIFTATFLTHFFGASAGREGAALQLGGSISAQLGKLLRVNPDDRHIVIMCGMSAGFSAIFGTPLASAIFSMEVISIGIMHYSALVPCVFASLIASIFSRSLGVVSESFYVSIIPDFNVEHFIKMIFLSIFFGVLSAAFCLMLEGFKKLLGKYLKNPYLRIITASAIIILLTLIFRTTDYMGAGIEIIERAFEEGARPEAFLLKMIFTSLALAAGFKGGEIVPAFFIGATFGSVAGPIIGLPVALSAACGMLGVFCGATNCPITSLLIGFELFGFQGMPYYLVAVSVSYMMSGYHGLYKEQRIIYSKYQTKFINRNPK</sequence>
<keyword evidence="2 5" id="KW-0812">Transmembrane</keyword>
<feature type="transmembrane region" description="Helical" evidence="5">
    <location>
        <begin position="323"/>
        <end position="347"/>
    </location>
</feature>
<dbReference type="InterPro" id="IPR001807">
    <property type="entry name" value="ClC"/>
</dbReference>
<name>A0A9D1JQ01_9FIRM</name>
<organism evidence="6 7">
    <name type="scientific">Candidatus Scybalocola faecigallinarum</name>
    <dbReference type="NCBI Taxonomy" id="2840941"/>
    <lineage>
        <taxon>Bacteria</taxon>
        <taxon>Bacillati</taxon>
        <taxon>Bacillota</taxon>
        <taxon>Clostridia</taxon>
        <taxon>Lachnospirales</taxon>
        <taxon>Lachnospiraceae</taxon>
        <taxon>Lachnospiraceae incertae sedis</taxon>
        <taxon>Candidatus Scybalocola (ex Gilroy et al. 2021)</taxon>
    </lineage>
</organism>
<evidence type="ECO:0000256" key="1">
    <source>
        <dbReference type="ARBA" id="ARBA00004141"/>
    </source>
</evidence>
<feature type="transmembrane region" description="Helical" evidence="5">
    <location>
        <begin position="260"/>
        <end position="277"/>
    </location>
</feature>
<accession>A0A9D1JQ01</accession>
<dbReference type="GO" id="GO:0015108">
    <property type="term" value="F:chloride transmembrane transporter activity"/>
    <property type="evidence" value="ECO:0007669"/>
    <property type="project" value="InterPro"/>
</dbReference>
<feature type="transmembrane region" description="Helical" evidence="5">
    <location>
        <begin position="97"/>
        <end position="116"/>
    </location>
</feature>